<name>A0A643FJ17_9BURK</name>
<organism evidence="2 3">
    <name type="scientific">Cupriavidus basilensis</name>
    <dbReference type="NCBI Taxonomy" id="68895"/>
    <lineage>
        <taxon>Bacteria</taxon>
        <taxon>Pseudomonadati</taxon>
        <taxon>Pseudomonadota</taxon>
        <taxon>Betaproteobacteria</taxon>
        <taxon>Burkholderiales</taxon>
        <taxon>Burkholderiaceae</taxon>
        <taxon>Cupriavidus</taxon>
    </lineage>
</organism>
<feature type="domain" description="Thoeris protein ThsB TIR-like" evidence="1">
    <location>
        <begin position="6"/>
        <end position="109"/>
    </location>
</feature>
<proteinExistence type="predicted"/>
<evidence type="ECO:0000259" key="1">
    <source>
        <dbReference type="Pfam" id="PF08937"/>
    </source>
</evidence>
<dbReference type="InterPro" id="IPR015032">
    <property type="entry name" value="ThsB__TIR-like_domain"/>
</dbReference>
<dbReference type="Proteomes" id="UP000397656">
    <property type="component" value="Plasmid pRK1-2"/>
</dbReference>
<dbReference type="GeneID" id="98406764"/>
<evidence type="ECO:0000313" key="3">
    <source>
        <dbReference type="Proteomes" id="UP000397656"/>
    </source>
</evidence>
<evidence type="ECO:0000313" key="2">
    <source>
        <dbReference type="EMBL" id="QOT82077.1"/>
    </source>
</evidence>
<accession>A0A643FJ17</accession>
<dbReference type="AlphaFoldDB" id="A0A643FJ17"/>
<dbReference type="EMBL" id="CP062806">
    <property type="protein sequence ID" value="QOT82077.1"/>
    <property type="molecule type" value="Genomic_DNA"/>
</dbReference>
<reference evidence="2 3" key="1">
    <citation type="submission" date="2020-10" db="EMBL/GenBank/DDBJ databases">
        <title>Complete genome sequence of Cupriavidus basilensis CCUG 49340T.</title>
        <authorList>
            <person name="Salva-Serra F."/>
            <person name="Donoso R.A."/>
            <person name="Cho K.H."/>
            <person name="Yoo J.A."/>
            <person name="Lee K."/>
            <person name="Yoon S.-H."/>
            <person name="Perez-Pantoja D."/>
            <person name="Moore E.R.B."/>
        </authorList>
    </citation>
    <scope>NUCLEOTIDE SEQUENCE [LARGE SCALE GENOMIC DNA]</scope>
    <source>
        <strain evidence="3">CCUG 49340</strain>
        <plasmid evidence="2 3">pRK1-2</plasmid>
    </source>
</reference>
<gene>
    <name evidence="2" type="ORF">F7R26_037980</name>
</gene>
<keyword evidence="2" id="KW-0614">Plasmid</keyword>
<protein>
    <submittedName>
        <fullName evidence="2">TIR domain-containing protein</fullName>
    </submittedName>
</protein>
<dbReference type="RefSeq" id="WP_150992807.1">
    <property type="nucleotide sequence ID" value="NZ_CP062806.1"/>
</dbReference>
<sequence>MGRKIFVSYKYADEQVHTLPDRTETTTARHYVDLLQEILGKEDHINKGEDDGLDLSDFKEETIEAALRDKIYDSTMTIVMISKGMRNASVPENDQWIPWEISYSLREQKRGDRTKTPNALLAIVLPDEKGSFDYYIADQFCPSCKCRTLRTPTLFKILSKNMFNVKSPSYNDCDQHTASSRVYTGDSSYIYSVKWTDFEAKPAHYIDKAYGIHKKIDDFNIVKAV</sequence>
<geneLocation type="plasmid" evidence="2 3">
    <name>pRK1-2</name>
</geneLocation>
<dbReference type="Pfam" id="PF08937">
    <property type="entry name" value="ThsB_TIR"/>
    <property type="match status" value="1"/>
</dbReference>